<comment type="caution">
    <text evidence="3">The sequence shown here is derived from an EMBL/GenBank/DDBJ whole genome shotgun (WGS) entry which is preliminary data.</text>
</comment>
<evidence type="ECO:0000256" key="2">
    <source>
        <dbReference type="SAM" id="Phobius"/>
    </source>
</evidence>
<reference evidence="3 4" key="1">
    <citation type="submission" date="2020-08" db="EMBL/GenBank/DDBJ databases">
        <title>Sequencing the genomes of 1000 actinobacteria strains.</title>
        <authorList>
            <person name="Klenk H.-P."/>
        </authorList>
    </citation>
    <scope>NUCLEOTIDE SEQUENCE [LARGE SCALE GENOMIC DNA]</scope>
    <source>
        <strain evidence="3 4">DSM 45362</strain>
    </source>
</reference>
<feature type="region of interest" description="Disordered" evidence="1">
    <location>
        <begin position="47"/>
        <end position="68"/>
    </location>
</feature>
<organism evidence="3 4">
    <name type="scientific">Allocatelliglobosispora scoriae</name>
    <dbReference type="NCBI Taxonomy" id="643052"/>
    <lineage>
        <taxon>Bacteria</taxon>
        <taxon>Bacillati</taxon>
        <taxon>Actinomycetota</taxon>
        <taxon>Actinomycetes</taxon>
        <taxon>Micromonosporales</taxon>
        <taxon>Micromonosporaceae</taxon>
        <taxon>Allocatelliglobosispora</taxon>
    </lineage>
</organism>
<accession>A0A841BKH2</accession>
<keyword evidence="4" id="KW-1185">Reference proteome</keyword>
<feature type="transmembrane region" description="Helical" evidence="2">
    <location>
        <begin position="561"/>
        <end position="582"/>
    </location>
</feature>
<keyword evidence="2" id="KW-0472">Membrane</keyword>
<keyword evidence="2" id="KW-0812">Transmembrane</keyword>
<dbReference type="AlphaFoldDB" id="A0A841BKH2"/>
<feature type="region of interest" description="Disordered" evidence="1">
    <location>
        <begin position="89"/>
        <end position="115"/>
    </location>
</feature>
<protein>
    <submittedName>
        <fullName evidence="3">Uncharacterized protein</fullName>
    </submittedName>
</protein>
<dbReference type="RefSeq" id="WP_184834961.1">
    <property type="nucleotide sequence ID" value="NZ_JACHMN010000002.1"/>
</dbReference>
<evidence type="ECO:0000256" key="1">
    <source>
        <dbReference type="SAM" id="MobiDB-lite"/>
    </source>
</evidence>
<name>A0A841BKH2_9ACTN</name>
<keyword evidence="2" id="KW-1133">Transmembrane helix</keyword>
<feature type="compositionally biased region" description="Acidic residues" evidence="1">
    <location>
        <begin position="55"/>
        <end position="66"/>
    </location>
</feature>
<evidence type="ECO:0000313" key="4">
    <source>
        <dbReference type="Proteomes" id="UP000587527"/>
    </source>
</evidence>
<gene>
    <name evidence="3" type="ORF">F4553_002153</name>
</gene>
<feature type="transmembrane region" description="Helical" evidence="2">
    <location>
        <begin position="602"/>
        <end position="625"/>
    </location>
</feature>
<evidence type="ECO:0000313" key="3">
    <source>
        <dbReference type="EMBL" id="MBB5868774.1"/>
    </source>
</evidence>
<sequence>MTDSAPSQELPDLSQLGQLVLATTSAWLLTRRDVQLLGIRYPPQRDEATAADNTNDLDDPTDAGDTDQDRAVKYGALLHRVLDDSPGRAWLRRGSAPDGTGRADGEATGTGHRYRSGPADSLIAQLEAELLTAQLSAPVGTETDTSLMSLRHQLFIDADRFAAITGMAPPAVGFWVMIDLRFSALFDQLRCQATVSVWSSPPRSVLMRPNGVEPSDQPITGRATVYRDAFIAIAAEAEALLARHLFGVHMDVFEREYTLPVFWVAAPTAPPADPMGYLALREKGGPGAWIEWTSERTEELLGVADARDHALTRSVLNGNLLILRRVCTEPGADGRSASSRSVPKYLLLAGGPDMLLNGSTAFPAEENGGNGLAMRRARVELGTAKVINELTDLEAQAGNLLHLRQRDLEIWGNHLRVYNAVVERGAFLWDALSTHLMIRWGAPFERAHSAVDMLHQVLQQAVADLRHIATLSHQAQAGIGAAADSLQESYDQRIGERTIDQEPGLRAALTETGLFGRVSKLGDETVYRAERVKTSYDDLLKAIAGAFDERRVRELDGTQKASLLVGIFAAMIGIVTVLDATINMKREDMITIFGGWRWLDEFGVVFSSLIGVAVLILCVYLYLWVQGIGKLGSARFRRIYHGPQRRGVGATSGLWRFLKNSSTDYQKRLRKTPKKDWDRVWTEHDLDCATELATIWDDGLTLPECDRDDDYRKDIKGLSHLIEQWGIHSLLLTERARVMHWFDLPNLTCLYRCCTRIEESFLDLSDLGDAPSPPLSMVADIDITLALMRLGFSRSEAHGIDDWLTVASFPSARAALERVRLLELRVGMSPAERLRTMRVVRPD</sequence>
<proteinExistence type="predicted"/>
<dbReference type="EMBL" id="JACHMN010000002">
    <property type="protein sequence ID" value="MBB5868774.1"/>
    <property type="molecule type" value="Genomic_DNA"/>
</dbReference>
<dbReference type="Proteomes" id="UP000587527">
    <property type="component" value="Unassembled WGS sequence"/>
</dbReference>